<evidence type="ECO:0000313" key="9">
    <source>
        <dbReference type="EMBL" id="MDR6240583.1"/>
    </source>
</evidence>
<dbReference type="GO" id="GO:0000155">
    <property type="term" value="F:phosphorelay sensor kinase activity"/>
    <property type="evidence" value="ECO:0007669"/>
    <property type="project" value="InterPro"/>
</dbReference>
<dbReference type="GO" id="GO:0005886">
    <property type="term" value="C:plasma membrane"/>
    <property type="evidence" value="ECO:0007669"/>
    <property type="project" value="TreeGrafter"/>
</dbReference>
<keyword evidence="7" id="KW-0812">Transmembrane</keyword>
<dbReference type="Gene3D" id="1.10.287.130">
    <property type="match status" value="1"/>
</dbReference>
<feature type="transmembrane region" description="Helical" evidence="7">
    <location>
        <begin position="194"/>
        <end position="220"/>
    </location>
</feature>
<gene>
    <name evidence="9" type="ORF">HNQ88_003659</name>
</gene>
<proteinExistence type="predicted"/>
<dbReference type="SUPFAM" id="SSF55874">
    <property type="entry name" value="ATPase domain of HSP90 chaperone/DNA topoisomerase II/histidine kinase"/>
    <property type="match status" value="1"/>
</dbReference>
<dbReference type="PANTHER" id="PTHR45453:SF1">
    <property type="entry name" value="PHOSPHATE REGULON SENSOR PROTEIN PHOR"/>
    <property type="match status" value="1"/>
</dbReference>
<keyword evidence="7" id="KW-1133">Transmembrane helix</keyword>
<dbReference type="SMART" id="SM00387">
    <property type="entry name" value="HATPase_c"/>
    <property type="match status" value="1"/>
</dbReference>
<dbReference type="InterPro" id="IPR004358">
    <property type="entry name" value="Sig_transdc_His_kin-like_C"/>
</dbReference>
<dbReference type="InterPro" id="IPR050351">
    <property type="entry name" value="BphY/WalK/GraS-like"/>
</dbReference>
<dbReference type="PRINTS" id="PR00344">
    <property type="entry name" value="BCTRLSENSOR"/>
</dbReference>
<dbReference type="InterPro" id="IPR036890">
    <property type="entry name" value="HATPase_C_sf"/>
</dbReference>
<dbReference type="Gene3D" id="3.30.565.10">
    <property type="entry name" value="Histidine kinase-like ATPase, C-terminal domain"/>
    <property type="match status" value="1"/>
</dbReference>
<keyword evidence="7" id="KW-0472">Membrane</keyword>
<keyword evidence="4" id="KW-0808">Transferase</keyword>
<dbReference type="GO" id="GO:0004721">
    <property type="term" value="F:phosphoprotein phosphatase activity"/>
    <property type="evidence" value="ECO:0007669"/>
    <property type="project" value="TreeGrafter"/>
</dbReference>
<dbReference type="GO" id="GO:0016036">
    <property type="term" value="P:cellular response to phosphate starvation"/>
    <property type="evidence" value="ECO:0007669"/>
    <property type="project" value="TreeGrafter"/>
</dbReference>
<keyword evidence="10" id="KW-1185">Reference proteome</keyword>
<dbReference type="RefSeq" id="WP_309940626.1">
    <property type="nucleotide sequence ID" value="NZ_AP025306.1"/>
</dbReference>
<dbReference type="AlphaFoldDB" id="A0AAE4BUB1"/>
<comment type="catalytic activity">
    <reaction evidence="1">
        <text>ATP + protein L-histidine = ADP + protein N-phospho-L-histidine.</text>
        <dbReference type="EC" id="2.7.13.3"/>
    </reaction>
</comment>
<dbReference type="InterPro" id="IPR005467">
    <property type="entry name" value="His_kinase_dom"/>
</dbReference>
<evidence type="ECO:0000256" key="2">
    <source>
        <dbReference type="ARBA" id="ARBA00012438"/>
    </source>
</evidence>
<dbReference type="InterPro" id="IPR003661">
    <property type="entry name" value="HisK_dim/P_dom"/>
</dbReference>
<keyword evidence="3" id="KW-0597">Phosphoprotein</keyword>
<dbReference type="Pfam" id="PF02518">
    <property type="entry name" value="HATPase_c"/>
    <property type="match status" value="1"/>
</dbReference>
<dbReference type="EC" id="2.7.13.3" evidence="2"/>
<evidence type="ECO:0000256" key="6">
    <source>
        <dbReference type="ARBA" id="ARBA00023012"/>
    </source>
</evidence>
<evidence type="ECO:0000313" key="10">
    <source>
        <dbReference type="Proteomes" id="UP001185092"/>
    </source>
</evidence>
<dbReference type="SMART" id="SM00388">
    <property type="entry name" value="HisKA"/>
    <property type="match status" value="1"/>
</dbReference>
<dbReference type="Pfam" id="PF00512">
    <property type="entry name" value="HisKA"/>
    <property type="match status" value="1"/>
</dbReference>
<sequence>MKKKTTTLILLAGTILLALSFIQAYLLYNSYQLEKRIFEKESHNILSPLYDMPKLDSLHDEFRDTVRCELVQLKNGKRTIEVLQERVIKIAKHFDTRTDLIINEYLDNNDFDYSLELSRTLEGIVVFDNDEIDSVFTSDVENPLIVYGSMKAVENGTVINSTKTSTSGDDIHFELTYKDYKWINDQNSIVFRRLSGMLVITALIYLFVIGLAVYAIRALIEEKRVVKTKTDFINNITHELKTPLATLGVASKSLKNPKLLENSQMLENTLGIMDRQNERLQRLFDQVMHNDFSDLHLSRKTSLNETFLRELIGDFKLGAEDKIERLELQVTLDNTGFNIDRFHFSTALLNILENAVKYSDKKAEIDILAMSTEREILISVADRGKGISKADANHIFDKYFRASQANRHDVKGLGLGLFYTRHIIEAHGGSIRVESKLHEGTKFLIKLPIEI</sequence>
<name>A0AAE4BUB1_9BACT</name>
<comment type="caution">
    <text evidence="9">The sequence shown here is derived from an EMBL/GenBank/DDBJ whole genome shotgun (WGS) entry which is preliminary data.</text>
</comment>
<dbReference type="InterPro" id="IPR003594">
    <property type="entry name" value="HATPase_dom"/>
</dbReference>
<dbReference type="EMBL" id="JAVDQD010000005">
    <property type="protein sequence ID" value="MDR6240583.1"/>
    <property type="molecule type" value="Genomic_DNA"/>
</dbReference>
<dbReference type="CDD" id="cd00075">
    <property type="entry name" value="HATPase"/>
    <property type="match status" value="1"/>
</dbReference>
<dbReference type="PANTHER" id="PTHR45453">
    <property type="entry name" value="PHOSPHATE REGULON SENSOR PROTEIN PHOR"/>
    <property type="match status" value="1"/>
</dbReference>
<protein>
    <recommendedName>
        <fullName evidence="2">histidine kinase</fullName>
        <ecNumber evidence="2">2.7.13.3</ecNumber>
    </recommendedName>
</protein>
<evidence type="ECO:0000256" key="4">
    <source>
        <dbReference type="ARBA" id="ARBA00022679"/>
    </source>
</evidence>
<dbReference type="PROSITE" id="PS50109">
    <property type="entry name" value="HIS_KIN"/>
    <property type="match status" value="1"/>
</dbReference>
<feature type="domain" description="Histidine kinase" evidence="8">
    <location>
        <begin position="235"/>
        <end position="451"/>
    </location>
</feature>
<evidence type="ECO:0000256" key="7">
    <source>
        <dbReference type="SAM" id="Phobius"/>
    </source>
</evidence>
<dbReference type="FunFam" id="3.30.565.10:FF:000006">
    <property type="entry name" value="Sensor histidine kinase WalK"/>
    <property type="match status" value="1"/>
</dbReference>
<accession>A0AAE4BUB1</accession>
<reference evidence="9" key="1">
    <citation type="submission" date="2023-07" db="EMBL/GenBank/DDBJ databases">
        <title>Genomic Encyclopedia of Type Strains, Phase IV (KMG-IV): sequencing the most valuable type-strain genomes for metagenomic binning, comparative biology and taxonomic classification.</title>
        <authorList>
            <person name="Goeker M."/>
        </authorList>
    </citation>
    <scope>NUCLEOTIDE SEQUENCE</scope>
    <source>
        <strain evidence="9">DSM 26174</strain>
    </source>
</reference>
<evidence type="ECO:0000256" key="5">
    <source>
        <dbReference type="ARBA" id="ARBA00022777"/>
    </source>
</evidence>
<dbReference type="SUPFAM" id="SSF47384">
    <property type="entry name" value="Homodimeric domain of signal transducing histidine kinase"/>
    <property type="match status" value="1"/>
</dbReference>
<evidence type="ECO:0000259" key="8">
    <source>
        <dbReference type="PROSITE" id="PS50109"/>
    </source>
</evidence>
<keyword evidence="6" id="KW-0902">Two-component regulatory system</keyword>
<dbReference type="CDD" id="cd00082">
    <property type="entry name" value="HisKA"/>
    <property type="match status" value="1"/>
</dbReference>
<organism evidence="9 10">
    <name type="scientific">Aureibacter tunicatorum</name>
    <dbReference type="NCBI Taxonomy" id="866807"/>
    <lineage>
        <taxon>Bacteria</taxon>
        <taxon>Pseudomonadati</taxon>
        <taxon>Bacteroidota</taxon>
        <taxon>Cytophagia</taxon>
        <taxon>Cytophagales</taxon>
        <taxon>Persicobacteraceae</taxon>
        <taxon>Aureibacter</taxon>
    </lineage>
</organism>
<dbReference type="InterPro" id="IPR036097">
    <property type="entry name" value="HisK_dim/P_sf"/>
</dbReference>
<keyword evidence="5 9" id="KW-0418">Kinase</keyword>
<evidence type="ECO:0000256" key="1">
    <source>
        <dbReference type="ARBA" id="ARBA00000085"/>
    </source>
</evidence>
<evidence type="ECO:0000256" key="3">
    <source>
        <dbReference type="ARBA" id="ARBA00022553"/>
    </source>
</evidence>
<dbReference type="Proteomes" id="UP001185092">
    <property type="component" value="Unassembled WGS sequence"/>
</dbReference>